<comment type="caution">
    <text evidence="3">The sequence shown here is derived from an EMBL/GenBank/DDBJ whole genome shotgun (WGS) entry which is preliminary data.</text>
</comment>
<reference evidence="3 4" key="1">
    <citation type="submission" date="2024-09" db="EMBL/GenBank/DDBJ databases">
        <title>Chromosome-scale assembly of Riccia sorocarpa.</title>
        <authorList>
            <person name="Paukszto L."/>
        </authorList>
    </citation>
    <scope>NUCLEOTIDE SEQUENCE [LARGE SCALE GENOMIC DNA]</scope>
    <source>
        <strain evidence="3">LP-2024</strain>
        <tissue evidence="3">Aerial parts of the thallus</tissue>
    </source>
</reference>
<feature type="coiled-coil region" evidence="1">
    <location>
        <begin position="1"/>
        <end position="42"/>
    </location>
</feature>
<dbReference type="EMBL" id="JBJQOH010000007">
    <property type="protein sequence ID" value="KAL3680373.1"/>
    <property type="molecule type" value="Genomic_DNA"/>
</dbReference>
<dbReference type="Proteomes" id="UP001633002">
    <property type="component" value="Unassembled WGS sequence"/>
</dbReference>
<organism evidence="3 4">
    <name type="scientific">Riccia sorocarpa</name>
    <dbReference type="NCBI Taxonomy" id="122646"/>
    <lineage>
        <taxon>Eukaryota</taxon>
        <taxon>Viridiplantae</taxon>
        <taxon>Streptophyta</taxon>
        <taxon>Embryophyta</taxon>
        <taxon>Marchantiophyta</taxon>
        <taxon>Marchantiopsida</taxon>
        <taxon>Marchantiidae</taxon>
        <taxon>Marchantiales</taxon>
        <taxon>Ricciaceae</taxon>
        <taxon>Riccia</taxon>
    </lineage>
</organism>
<feature type="region of interest" description="Disordered" evidence="2">
    <location>
        <begin position="105"/>
        <end position="161"/>
    </location>
</feature>
<accession>A0ABD3GMB8</accession>
<name>A0ABD3GMB8_9MARC</name>
<keyword evidence="4" id="KW-1185">Reference proteome</keyword>
<evidence type="ECO:0000313" key="3">
    <source>
        <dbReference type="EMBL" id="KAL3680373.1"/>
    </source>
</evidence>
<dbReference type="AlphaFoldDB" id="A0ABD3GMB8"/>
<proteinExistence type="predicted"/>
<keyword evidence="1" id="KW-0175">Coiled coil</keyword>
<sequence length="161" mass="18669">MKSTEKRKKELKEEIEAKDQQLMEVEDRAVFAENEVEVQRRVFVRKFLALAMDNTSTKTFEQQIEDLREIVDPLKDLELKTEEEYRDEENTSLNVEGFLQKEFQTQATNTSPDPTLFAWGKEDPTKTSAEVNSPAKKKKSVEAPTRTSPRKQTKTSVLQIE</sequence>
<evidence type="ECO:0000256" key="1">
    <source>
        <dbReference type="SAM" id="Coils"/>
    </source>
</evidence>
<gene>
    <name evidence="3" type="ORF">R1sor_023329</name>
</gene>
<evidence type="ECO:0000256" key="2">
    <source>
        <dbReference type="SAM" id="MobiDB-lite"/>
    </source>
</evidence>
<evidence type="ECO:0000313" key="4">
    <source>
        <dbReference type="Proteomes" id="UP001633002"/>
    </source>
</evidence>
<protein>
    <submittedName>
        <fullName evidence="3">Uncharacterized protein</fullName>
    </submittedName>
</protein>